<evidence type="ECO:0000256" key="6">
    <source>
        <dbReference type="ARBA" id="ARBA00022989"/>
    </source>
</evidence>
<name>A0ABS5HGE3_9GAMM</name>
<comment type="caution">
    <text evidence="9">The sequence shown here is derived from an EMBL/GenBank/DDBJ whole genome shotgun (WGS) entry which is preliminary data.</text>
</comment>
<evidence type="ECO:0000313" key="9">
    <source>
        <dbReference type="EMBL" id="MBR7889989.1"/>
    </source>
</evidence>
<comment type="subcellular location">
    <subcellularLocation>
        <location evidence="1 8">Cell membrane</location>
        <topology evidence="1 8">Multi-pass membrane protein</topology>
    </subcellularLocation>
</comment>
<keyword evidence="4 8" id="KW-1003">Cell membrane</keyword>
<keyword evidence="6 8" id="KW-1133">Transmembrane helix</keyword>
<dbReference type="EMBL" id="JAGSSV010000025">
    <property type="protein sequence ID" value="MBR7889989.1"/>
    <property type="molecule type" value="Genomic_DNA"/>
</dbReference>
<feature type="transmembrane region" description="Helical" evidence="8">
    <location>
        <begin position="99"/>
        <end position="119"/>
    </location>
</feature>
<keyword evidence="3" id="KW-0813">Transport</keyword>
<feature type="transmembrane region" description="Helical" evidence="8">
    <location>
        <begin position="227"/>
        <end position="247"/>
    </location>
</feature>
<keyword evidence="7 8" id="KW-0472">Membrane</keyword>
<dbReference type="PANTHER" id="PTHR30269">
    <property type="entry name" value="TRANSMEMBRANE PROTEIN YFCA"/>
    <property type="match status" value="1"/>
</dbReference>
<reference evidence="10" key="1">
    <citation type="submission" date="2023-07" db="EMBL/GenBank/DDBJ databases">
        <title>Marinomonas vulgaris A79, complete genome.</title>
        <authorList>
            <person name="Ying J.-J."/>
        </authorList>
    </citation>
    <scope>NUCLEOTIDE SEQUENCE [LARGE SCALE GENOMIC DNA]</scope>
    <source>
        <strain evidence="10">A79</strain>
    </source>
</reference>
<accession>A0ABS5HGE3</accession>
<feature type="transmembrane region" description="Helical" evidence="8">
    <location>
        <begin position="169"/>
        <end position="190"/>
    </location>
</feature>
<feature type="transmembrane region" description="Helical" evidence="8">
    <location>
        <begin position="74"/>
        <end position="93"/>
    </location>
</feature>
<feature type="transmembrane region" description="Helical" evidence="8">
    <location>
        <begin position="46"/>
        <end position="62"/>
    </location>
</feature>
<sequence>MPFDLDLILMLIPIAMLAGIVRGYAGFGFAAIAVVGLNFFLPPSQSVPVVLGLDVLCSFSLWRQAMKQADFQTLKLLIIGAIIGIPIGLSLILFIPEEILKFAICVVILILALVLMFDFRLRRAEAKSTKLGFGLASGIGTAGASVGGPMIVCYMLSSPLDTRTQRATMILFFIASEALAMMALFAGGLVDLDIIKMLFLLLFPTLVAVRIGQWFFNRNPPKSLKHFSLPILLLVSILGISASVNSLF</sequence>
<dbReference type="RefSeq" id="WP_211537411.1">
    <property type="nucleotide sequence ID" value="NZ_JAGSSV010000025.1"/>
</dbReference>
<feature type="transmembrane region" description="Helical" evidence="8">
    <location>
        <begin position="7"/>
        <end position="40"/>
    </location>
</feature>
<dbReference type="Pfam" id="PF01925">
    <property type="entry name" value="TauE"/>
    <property type="match status" value="1"/>
</dbReference>
<keyword evidence="5 8" id="KW-0812">Transmembrane</keyword>
<evidence type="ECO:0000256" key="2">
    <source>
        <dbReference type="ARBA" id="ARBA00009142"/>
    </source>
</evidence>
<keyword evidence="10" id="KW-1185">Reference proteome</keyword>
<organism evidence="9 10">
    <name type="scientific">Marinomonas vulgaris</name>
    <dbReference type="NCBI Taxonomy" id="2823372"/>
    <lineage>
        <taxon>Bacteria</taxon>
        <taxon>Pseudomonadati</taxon>
        <taxon>Pseudomonadota</taxon>
        <taxon>Gammaproteobacteria</taxon>
        <taxon>Oceanospirillales</taxon>
        <taxon>Oceanospirillaceae</taxon>
        <taxon>Marinomonas</taxon>
    </lineage>
</organism>
<evidence type="ECO:0000313" key="10">
    <source>
        <dbReference type="Proteomes" id="UP000679722"/>
    </source>
</evidence>
<evidence type="ECO:0000256" key="7">
    <source>
        <dbReference type="ARBA" id="ARBA00023136"/>
    </source>
</evidence>
<dbReference type="Proteomes" id="UP000679722">
    <property type="component" value="Unassembled WGS sequence"/>
</dbReference>
<proteinExistence type="inferred from homology"/>
<evidence type="ECO:0000256" key="8">
    <source>
        <dbReference type="RuleBase" id="RU363041"/>
    </source>
</evidence>
<gene>
    <name evidence="9" type="ORF">J9B83_13810</name>
</gene>
<comment type="similarity">
    <text evidence="2 8">Belongs to the 4-toluene sulfonate uptake permease (TSUP) (TC 2.A.102) family.</text>
</comment>
<dbReference type="InterPro" id="IPR052017">
    <property type="entry name" value="TSUP"/>
</dbReference>
<evidence type="ECO:0000256" key="4">
    <source>
        <dbReference type="ARBA" id="ARBA00022475"/>
    </source>
</evidence>
<evidence type="ECO:0000256" key="1">
    <source>
        <dbReference type="ARBA" id="ARBA00004651"/>
    </source>
</evidence>
<evidence type="ECO:0000256" key="5">
    <source>
        <dbReference type="ARBA" id="ARBA00022692"/>
    </source>
</evidence>
<feature type="transmembrane region" description="Helical" evidence="8">
    <location>
        <begin position="131"/>
        <end position="157"/>
    </location>
</feature>
<dbReference type="PANTHER" id="PTHR30269:SF37">
    <property type="entry name" value="MEMBRANE TRANSPORTER PROTEIN"/>
    <property type="match status" value="1"/>
</dbReference>
<feature type="transmembrane region" description="Helical" evidence="8">
    <location>
        <begin position="197"/>
        <end position="215"/>
    </location>
</feature>
<dbReference type="InterPro" id="IPR002781">
    <property type="entry name" value="TM_pro_TauE-like"/>
</dbReference>
<evidence type="ECO:0000256" key="3">
    <source>
        <dbReference type="ARBA" id="ARBA00022448"/>
    </source>
</evidence>
<protein>
    <recommendedName>
        <fullName evidence="8">Probable membrane transporter protein</fullName>
    </recommendedName>
</protein>